<dbReference type="EMBL" id="LXQA011079532">
    <property type="protein sequence ID" value="MCI83958.1"/>
    <property type="molecule type" value="Genomic_DNA"/>
</dbReference>
<reference evidence="2 3" key="1">
    <citation type="journal article" date="2018" name="Front. Plant Sci.">
        <title>Red Clover (Trifolium pratense) and Zigzag Clover (T. medium) - A Picture of Genomic Similarities and Differences.</title>
        <authorList>
            <person name="Dluhosova J."/>
            <person name="Istvanek J."/>
            <person name="Nedelnik J."/>
            <person name="Repkova J."/>
        </authorList>
    </citation>
    <scope>NUCLEOTIDE SEQUENCE [LARGE SCALE GENOMIC DNA]</scope>
    <source>
        <strain evidence="3">cv. 10/8</strain>
        <tissue evidence="2">Leaf</tissue>
    </source>
</reference>
<dbReference type="AlphaFoldDB" id="A0A392V6K3"/>
<sequence>MVGGRGVQNLNNRPKPMNPQVLKPKKLGWGCWNGSRVEGT</sequence>
<proteinExistence type="predicted"/>
<organism evidence="2 3">
    <name type="scientific">Trifolium medium</name>
    <dbReference type="NCBI Taxonomy" id="97028"/>
    <lineage>
        <taxon>Eukaryota</taxon>
        <taxon>Viridiplantae</taxon>
        <taxon>Streptophyta</taxon>
        <taxon>Embryophyta</taxon>
        <taxon>Tracheophyta</taxon>
        <taxon>Spermatophyta</taxon>
        <taxon>Magnoliopsida</taxon>
        <taxon>eudicotyledons</taxon>
        <taxon>Gunneridae</taxon>
        <taxon>Pentapetalae</taxon>
        <taxon>rosids</taxon>
        <taxon>fabids</taxon>
        <taxon>Fabales</taxon>
        <taxon>Fabaceae</taxon>
        <taxon>Papilionoideae</taxon>
        <taxon>50 kb inversion clade</taxon>
        <taxon>NPAAA clade</taxon>
        <taxon>Hologalegina</taxon>
        <taxon>IRL clade</taxon>
        <taxon>Trifolieae</taxon>
        <taxon>Trifolium</taxon>
    </lineage>
</organism>
<dbReference type="Proteomes" id="UP000265520">
    <property type="component" value="Unassembled WGS sequence"/>
</dbReference>
<feature type="region of interest" description="Disordered" evidence="1">
    <location>
        <begin position="1"/>
        <end position="40"/>
    </location>
</feature>
<protein>
    <submittedName>
        <fullName evidence="2">Uncharacterized protein</fullName>
    </submittedName>
</protein>
<evidence type="ECO:0000313" key="2">
    <source>
        <dbReference type="EMBL" id="MCI83958.1"/>
    </source>
</evidence>
<keyword evidence="3" id="KW-1185">Reference proteome</keyword>
<feature type="non-terminal residue" evidence="2">
    <location>
        <position position="40"/>
    </location>
</feature>
<evidence type="ECO:0000313" key="3">
    <source>
        <dbReference type="Proteomes" id="UP000265520"/>
    </source>
</evidence>
<accession>A0A392V6K3</accession>
<name>A0A392V6K3_9FABA</name>
<evidence type="ECO:0000256" key="1">
    <source>
        <dbReference type="SAM" id="MobiDB-lite"/>
    </source>
</evidence>
<comment type="caution">
    <text evidence="2">The sequence shown here is derived from an EMBL/GenBank/DDBJ whole genome shotgun (WGS) entry which is preliminary data.</text>
</comment>